<evidence type="ECO:0000313" key="2">
    <source>
        <dbReference type="EMBL" id="RDB02587.1"/>
    </source>
</evidence>
<accession>A0A369I278</accession>
<reference evidence="2 3" key="1">
    <citation type="submission" date="2018-07" db="EMBL/GenBank/DDBJ databases">
        <title>Genome analysis of Runella aurantiaca.</title>
        <authorList>
            <person name="Yang X."/>
        </authorList>
    </citation>
    <scope>NUCLEOTIDE SEQUENCE [LARGE SCALE GENOMIC DNA]</scope>
    <source>
        <strain evidence="2 3">YX9</strain>
    </source>
</reference>
<feature type="region of interest" description="Disordered" evidence="1">
    <location>
        <begin position="1073"/>
        <end position="1101"/>
    </location>
</feature>
<protein>
    <submittedName>
        <fullName evidence="2">Uncharacterized protein</fullName>
    </submittedName>
</protein>
<dbReference type="OrthoDB" id="791543at2"/>
<comment type="caution">
    <text evidence="2">The sequence shown here is derived from an EMBL/GenBank/DDBJ whole genome shotgun (WGS) entry which is preliminary data.</text>
</comment>
<dbReference type="RefSeq" id="WP_114464340.1">
    <property type="nucleotide sequence ID" value="NZ_QPIW01000040.1"/>
</dbReference>
<evidence type="ECO:0000256" key="1">
    <source>
        <dbReference type="SAM" id="MobiDB-lite"/>
    </source>
</evidence>
<dbReference type="AlphaFoldDB" id="A0A369I278"/>
<dbReference type="Proteomes" id="UP000253141">
    <property type="component" value="Unassembled WGS sequence"/>
</dbReference>
<keyword evidence="3" id="KW-1185">Reference proteome</keyword>
<name>A0A369I278_9BACT</name>
<dbReference type="EMBL" id="QPIW01000040">
    <property type="protein sequence ID" value="RDB02587.1"/>
    <property type="molecule type" value="Genomic_DNA"/>
</dbReference>
<gene>
    <name evidence="2" type="ORF">DVG78_28130</name>
</gene>
<sequence>MSNFIPHIIHADLSDGLHNESYWVQVAGTKFPLVPHTSETRATARANHPVLQKIADEYLTHYTQDIVDLPSNQALRISIRHTVHNHPEIPNHYGIHHVAMYAPPRTNTVTLAVASPAEAPGLQAILMDYTATANSLIYHHADLINQDPNYSSIVLEHFDPTLAPANYDLIQQFAMSLRALGLPTQTTGWANWQLFDAGDAIASGAIQPPPNQVASYYSLKITDAATNAMTPALSAVLNSTKNDIRLQNIKWNQESGNSVQTSPTASSPTPSPIVPATSFIALGTANAVLAVDDNWRVSMSNTHTVDGLQTSIQVVNAAANQVKISMTNTYVRWLGVYLEFIDANGKSMNLPNWQIDDNDDVPAIANFLGINYDNVRFAGYITPIDTILGIPDIFNPGTVDITFTFPAGAVSVNIYGCGIGISALPYPLTPILGGVYTGIANFGIPGLFLGLLVSAASYKPVYKIMGDAGTLKDVVSVGKDCWDLLYDGLANSEIDWSALEDIAKILFNKAAEKILEWCEAQIVKGEIEDEIPFAGWIMAGIHAAADIIQMSQTIVEVCSSDFMIKNSAAITITSTVEMRPDPRLQTFPQGSPASYVTKMIFQNNRPTNSSSHDVAAGNTATVFSNQYDNPLGGQVKFEVDYYIGSWLAGQATTSWMPNDEEHTSDVVLYLVDNPIPLDTNSIYSQQKLLTYQNGNYQWTPNTSPPTATITNTDASQSGNAISQWLGLALSQRYAVLGMSWKAAGTGVTACSDGSTGQVYVSENFSIPGMSMKTSGLPSCGLTGETQLVYDVFPPKFLMENGNWVLDANNNPQPDPNDKDLGSYYIDPRKANNDPYLDGGFHLRQVNINPISTFNMAENQLSWGRFPLFPDSITMHPSGFVIGVNIANSKIMISRLPNVGQNDAEVPMAKMAAGQAQNFNTGNGTTGGRAGLLFEPKGITCTYDGTTIVLEQMASQSFNVARLQAFDLNGNPVSYFSDQNGNPSPFMQLPTNAIYSDIVAIGDIKTTYIYVLFYTGSGQQASDYSVAIYQCGQDAPAGNFLVKTDNIPAARIQVDMWHTLYTLNYAMTTNGSGTNAGPSGANTGPNGQTAPSMSQWLPPIPS</sequence>
<feature type="compositionally biased region" description="Polar residues" evidence="1">
    <location>
        <begin position="1073"/>
        <end position="1094"/>
    </location>
</feature>
<proteinExistence type="predicted"/>
<organism evidence="2 3">
    <name type="scientific">Runella aurantiaca</name>
    <dbReference type="NCBI Taxonomy" id="2282308"/>
    <lineage>
        <taxon>Bacteria</taxon>
        <taxon>Pseudomonadati</taxon>
        <taxon>Bacteroidota</taxon>
        <taxon>Cytophagia</taxon>
        <taxon>Cytophagales</taxon>
        <taxon>Spirosomataceae</taxon>
        <taxon>Runella</taxon>
    </lineage>
</organism>
<evidence type="ECO:0000313" key="3">
    <source>
        <dbReference type="Proteomes" id="UP000253141"/>
    </source>
</evidence>